<dbReference type="Pfam" id="PF22754">
    <property type="entry name" value="bHLH-TF_ACT-like_plant"/>
    <property type="match status" value="1"/>
</dbReference>
<dbReference type="PROSITE" id="PS50888">
    <property type="entry name" value="BHLH"/>
    <property type="match status" value="1"/>
</dbReference>
<feature type="domain" description="BHLH" evidence="8">
    <location>
        <begin position="346"/>
        <end position="395"/>
    </location>
</feature>
<dbReference type="FunFam" id="4.10.280.10:FF:000066">
    <property type="entry name" value="BHLH transcription factor"/>
    <property type="match status" value="1"/>
</dbReference>
<dbReference type="SMART" id="SM00353">
    <property type="entry name" value="HLH"/>
    <property type="match status" value="1"/>
</dbReference>
<dbReference type="GO" id="GO:0003700">
    <property type="term" value="F:DNA-binding transcription factor activity"/>
    <property type="evidence" value="ECO:0007669"/>
    <property type="project" value="TreeGrafter"/>
</dbReference>
<evidence type="ECO:0000256" key="4">
    <source>
        <dbReference type="ARBA" id="ARBA00023125"/>
    </source>
</evidence>
<feature type="region of interest" description="Disordered" evidence="7">
    <location>
        <begin position="1"/>
        <end position="39"/>
    </location>
</feature>
<accession>A0A6B8AZL9</accession>
<dbReference type="AlphaFoldDB" id="A0A6B8AZL9"/>
<comment type="subcellular location">
    <subcellularLocation>
        <location evidence="1">Nucleus</location>
    </subcellularLocation>
</comment>
<name>A0A6B8AZL9_SOLME</name>
<keyword evidence="4" id="KW-0238">DNA-binding</keyword>
<feature type="region of interest" description="Disordered" evidence="7">
    <location>
        <begin position="317"/>
        <end position="346"/>
    </location>
</feature>
<keyword evidence="6" id="KW-0539">Nucleus</keyword>
<dbReference type="Pfam" id="PF00010">
    <property type="entry name" value="HLH"/>
    <property type="match status" value="1"/>
</dbReference>
<evidence type="ECO:0000256" key="2">
    <source>
        <dbReference type="ARBA" id="ARBA00022473"/>
    </source>
</evidence>
<evidence type="ECO:0000256" key="6">
    <source>
        <dbReference type="ARBA" id="ARBA00023242"/>
    </source>
</evidence>
<dbReference type="CDD" id="cd11443">
    <property type="entry name" value="bHLH_AtAMS_like"/>
    <property type="match status" value="1"/>
</dbReference>
<dbReference type="GO" id="GO:0043565">
    <property type="term" value="F:sequence-specific DNA binding"/>
    <property type="evidence" value="ECO:0007669"/>
    <property type="project" value="TreeGrafter"/>
</dbReference>
<dbReference type="EMBL" id="MH992120">
    <property type="protein sequence ID" value="QGI57524.1"/>
    <property type="molecule type" value="mRNA"/>
</dbReference>
<dbReference type="SUPFAM" id="SSF47459">
    <property type="entry name" value="HLH, helix-loop-helix DNA-binding domain"/>
    <property type="match status" value="1"/>
</dbReference>
<evidence type="ECO:0000313" key="9">
    <source>
        <dbReference type="EMBL" id="QGI57524.1"/>
    </source>
</evidence>
<dbReference type="SMR" id="A0A6B8AZL9"/>
<organism evidence="9">
    <name type="scientific">Solanum melongena</name>
    <name type="common">Eggplant</name>
    <name type="synonym">Aubergine</name>
    <dbReference type="NCBI Taxonomy" id="223891"/>
    <lineage>
        <taxon>Eukaryota</taxon>
        <taxon>Viridiplantae</taxon>
        <taxon>Streptophyta</taxon>
        <taxon>Embryophyta</taxon>
        <taxon>Tracheophyta</taxon>
        <taxon>Spermatophyta</taxon>
        <taxon>Magnoliopsida</taxon>
        <taxon>eudicotyledons</taxon>
        <taxon>Gunneridae</taxon>
        <taxon>Pentapetalae</taxon>
        <taxon>asterids</taxon>
        <taxon>lamiids</taxon>
        <taxon>Solanales</taxon>
        <taxon>Solanaceae</taxon>
        <taxon>Solanoideae</taxon>
        <taxon>Solaneae</taxon>
        <taxon>Solanum</taxon>
    </lineage>
</organism>
<dbReference type="PANTHER" id="PTHR31945:SF152">
    <property type="entry name" value="TRANSCRIPTION FACTOR ICE1-LIKE"/>
    <property type="match status" value="1"/>
</dbReference>
<evidence type="ECO:0000256" key="5">
    <source>
        <dbReference type="ARBA" id="ARBA00023163"/>
    </source>
</evidence>
<reference evidence="9" key="1">
    <citation type="submission" date="2018-09" db="EMBL/GenBank/DDBJ databases">
        <authorList>
            <person name="Zhou L."/>
        </authorList>
    </citation>
    <scope>NUCLEOTIDE SEQUENCE</scope>
</reference>
<keyword evidence="5" id="KW-0804">Transcription</keyword>
<evidence type="ECO:0000259" key="8">
    <source>
        <dbReference type="PROSITE" id="PS50888"/>
    </source>
</evidence>
<dbReference type="InterPro" id="IPR036638">
    <property type="entry name" value="HLH_DNA-bd_sf"/>
</dbReference>
<dbReference type="PANTHER" id="PTHR31945">
    <property type="entry name" value="TRANSCRIPTION FACTOR SCREAM2-RELATED"/>
    <property type="match status" value="1"/>
</dbReference>
<sequence length="541" mass="58819">MLSRVNNTVWDVEGKQGGGGEGEETFTNKENNTDGGVENKEDMELGVLSTFKSMLDGADVDWYMNSNNNMQNHTESICFTQNFTELAENSLFLQTVPVDSSSSCSPSSVSVFNNLDPSQVHYFLTQKAINNNPLDYGFNLGCENGFLEAQGMGGLNKGGFLLTGGGFHDFSSQNQMGNPNLNSFTQYPSSHLPQISSAGFSPLGFADGSANENPLLLNRSKLLKPLDNFASIGAQPTLFQKRAALRKNLANNGGGSLGDFGGEIGQSSINGEGYDKKKGEGERKRKWVNVEELDDLSFDGCTLSYDSDDLTENVTNKVDDSVKNGGNSSNATSTVTGGNQKGKKKGLPAKNLMAERRRRKKLNDRLYMLRSVVPRISKMDRASILGDAIEYLKELLQKINDLHNELESTPPSSSLTQTTSFYPLTPTGPALPVRIKEELYPSSFASPLSSPTGQPARVEVRARDGRAVNIHMFCSRKPGLLLSTMKALDNLGLDIQQAVISCFNGFALDIFRAEQCKEGQDFHPDQIKAVLLDSAGCHGVI</sequence>
<dbReference type="InterPro" id="IPR011598">
    <property type="entry name" value="bHLH_dom"/>
</dbReference>
<keyword evidence="2" id="KW-0217">Developmental protein</keyword>
<protein>
    <submittedName>
        <fullName evidence="9">ICE1a</fullName>
    </submittedName>
</protein>
<dbReference type="InterPro" id="IPR054502">
    <property type="entry name" value="bHLH-TF_ACT-like_plant"/>
</dbReference>
<feature type="compositionally biased region" description="Polar residues" evidence="7">
    <location>
        <begin position="324"/>
        <end position="338"/>
    </location>
</feature>
<evidence type="ECO:0000256" key="3">
    <source>
        <dbReference type="ARBA" id="ARBA00023015"/>
    </source>
</evidence>
<dbReference type="Gene3D" id="4.10.280.10">
    <property type="entry name" value="Helix-loop-helix DNA-binding domain"/>
    <property type="match status" value="1"/>
</dbReference>
<proteinExistence type="evidence at transcript level"/>
<keyword evidence="3" id="KW-0805">Transcription regulation</keyword>
<evidence type="ECO:0000256" key="1">
    <source>
        <dbReference type="ARBA" id="ARBA00004123"/>
    </source>
</evidence>
<evidence type="ECO:0000256" key="7">
    <source>
        <dbReference type="SAM" id="MobiDB-lite"/>
    </source>
</evidence>
<dbReference type="InterPro" id="IPR051358">
    <property type="entry name" value="TF_AMS/ICE1/BHLH6-like"/>
</dbReference>
<dbReference type="GO" id="GO:0005634">
    <property type="term" value="C:nucleus"/>
    <property type="evidence" value="ECO:0007669"/>
    <property type="project" value="UniProtKB-SubCell"/>
</dbReference>
<dbReference type="GO" id="GO:0046983">
    <property type="term" value="F:protein dimerization activity"/>
    <property type="evidence" value="ECO:0007669"/>
    <property type="project" value="InterPro"/>
</dbReference>